<dbReference type="AlphaFoldDB" id="A0A9P8VC16"/>
<comment type="caution">
    <text evidence="2">The sequence shown here is derived from an EMBL/GenBank/DDBJ whole genome shotgun (WGS) entry which is preliminary data.</text>
</comment>
<proteinExistence type="predicted"/>
<evidence type="ECO:0000313" key="2">
    <source>
        <dbReference type="EMBL" id="KAH6686698.1"/>
    </source>
</evidence>
<feature type="region of interest" description="Disordered" evidence="1">
    <location>
        <begin position="79"/>
        <end position="105"/>
    </location>
</feature>
<evidence type="ECO:0000256" key="1">
    <source>
        <dbReference type="SAM" id="MobiDB-lite"/>
    </source>
</evidence>
<feature type="compositionally biased region" description="Basic and acidic residues" evidence="1">
    <location>
        <begin position="15"/>
        <end position="32"/>
    </location>
</feature>
<keyword evidence="3" id="KW-1185">Reference proteome</keyword>
<name>A0A9P8VC16_9PEZI</name>
<organism evidence="2 3">
    <name type="scientific">Plectosphaerella plurivora</name>
    <dbReference type="NCBI Taxonomy" id="936078"/>
    <lineage>
        <taxon>Eukaryota</taxon>
        <taxon>Fungi</taxon>
        <taxon>Dikarya</taxon>
        <taxon>Ascomycota</taxon>
        <taxon>Pezizomycotina</taxon>
        <taxon>Sordariomycetes</taxon>
        <taxon>Hypocreomycetidae</taxon>
        <taxon>Glomerellales</taxon>
        <taxon>Plectosphaerellaceae</taxon>
        <taxon>Plectosphaerella</taxon>
    </lineage>
</organism>
<evidence type="ECO:0000313" key="3">
    <source>
        <dbReference type="Proteomes" id="UP000770015"/>
    </source>
</evidence>
<feature type="region of interest" description="Disordered" evidence="1">
    <location>
        <begin position="1"/>
        <end position="33"/>
    </location>
</feature>
<dbReference type="Proteomes" id="UP000770015">
    <property type="component" value="Unassembled WGS sequence"/>
</dbReference>
<protein>
    <submittedName>
        <fullName evidence="2">Uncharacterized protein</fullName>
    </submittedName>
</protein>
<gene>
    <name evidence="2" type="ORF">F5X68DRAFT_11694</name>
</gene>
<sequence length="292" mass="32639">MAGLARITPQGRGKLRAELPRREGVRHAEDTRGPVPAVHGLSLDCFRVPSIRSFSSCSHDGPVFGPFLTSAGVCTRIQIKPPRPMPPTVRNSSTRSMRSPCPDSRDRIDPISRRFVLPHPGHHWRLAHVCQISHTTPPCRRRILPREYVQSTRLARPQLRGLGRCAGKATLRDYLRKGGVFGLPQRAPVGCRGQPFTPMLHAHGGYHAEVATDLDMHTTLHFCLFNNQSLTEIYPWLCRPMDLQGASCGLSPHRPMTKMSADPAPWNGCIPRNIIHRSAQIWKQDPRSPARP</sequence>
<accession>A0A9P8VC16</accession>
<dbReference type="EMBL" id="JAGSXJ010000012">
    <property type="protein sequence ID" value="KAH6686698.1"/>
    <property type="molecule type" value="Genomic_DNA"/>
</dbReference>
<reference evidence="2" key="1">
    <citation type="journal article" date="2021" name="Nat. Commun.">
        <title>Genetic determinants of endophytism in the Arabidopsis root mycobiome.</title>
        <authorList>
            <person name="Mesny F."/>
            <person name="Miyauchi S."/>
            <person name="Thiergart T."/>
            <person name="Pickel B."/>
            <person name="Atanasova L."/>
            <person name="Karlsson M."/>
            <person name="Huettel B."/>
            <person name="Barry K.W."/>
            <person name="Haridas S."/>
            <person name="Chen C."/>
            <person name="Bauer D."/>
            <person name="Andreopoulos W."/>
            <person name="Pangilinan J."/>
            <person name="LaButti K."/>
            <person name="Riley R."/>
            <person name="Lipzen A."/>
            <person name="Clum A."/>
            <person name="Drula E."/>
            <person name="Henrissat B."/>
            <person name="Kohler A."/>
            <person name="Grigoriev I.V."/>
            <person name="Martin F.M."/>
            <person name="Hacquard S."/>
        </authorList>
    </citation>
    <scope>NUCLEOTIDE SEQUENCE</scope>
    <source>
        <strain evidence="2">MPI-SDFR-AT-0117</strain>
    </source>
</reference>